<feature type="compositionally biased region" description="Basic residues" evidence="6">
    <location>
        <begin position="320"/>
        <end position="336"/>
    </location>
</feature>
<dbReference type="InterPro" id="IPR000719">
    <property type="entry name" value="Prot_kinase_dom"/>
</dbReference>
<organism evidence="9">
    <name type="scientific">Volvox carteri f. nagariensis</name>
    <dbReference type="NCBI Taxonomy" id="3068"/>
    <lineage>
        <taxon>Eukaryota</taxon>
        <taxon>Viridiplantae</taxon>
        <taxon>Chlorophyta</taxon>
        <taxon>core chlorophytes</taxon>
        <taxon>Chlorophyceae</taxon>
        <taxon>CS clade</taxon>
        <taxon>Chlamydomonadales</taxon>
        <taxon>Volvocaceae</taxon>
        <taxon>Volvox</taxon>
    </lineage>
</organism>
<keyword evidence="5" id="KW-0067">ATP-binding</keyword>
<evidence type="ECO:0000259" key="7">
    <source>
        <dbReference type="PROSITE" id="PS50011"/>
    </source>
</evidence>
<dbReference type="InterPro" id="IPR050494">
    <property type="entry name" value="Ser_Thr_dual-spec_kinase"/>
</dbReference>
<feature type="region of interest" description="Disordered" evidence="6">
    <location>
        <begin position="216"/>
        <end position="239"/>
    </location>
</feature>
<dbReference type="GO" id="GO:0005524">
    <property type="term" value="F:ATP binding"/>
    <property type="evidence" value="ECO:0007669"/>
    <property type="project" value="UniProtKB-KW"/>
</dbReference>
<dbReference type="SMART" id="SM00220">
    <property type="entry name" value="S_TKc"/>
    <property type="match status" value="1"/>
</dbReference>
<evidence type="ECO:0000313" key="9">
    <source>
        <dbReference type="Proteomes" id="UP000001058"/>
    </source>
</evidence>
<accession>D8U340</accession>
<dbReference type="GO" id="GO:0004674">
    <property type="term" value="F:protein serine/threonine kinase activity"/>
    <property type="evidence" value="ECO:0007669"/>
    <property type="project" value="UniProtKB-KW"/>
</dbReference>
<name>D8U340_VOLCA</name>
<keyword evidence="9" id="KW-1185">Reference proteome</keyword>
<evidence type="ECO:0000256" key="5">
    <source>
        <dbReference type="ARBA" id="ARBA00022840"/>
    </source>
</evidence>
<evidence type="ECO:0000256" key="6">
    <source>
        <dbReference type="SAM" id="MobiDB-lite"/>
    </source>
</evidence>
<dbReference type="InParanoid" id="D8U340"/>
<dbReference type="KEGG" id="vcn:VOLCADRAFT_93806"/>
<keyword evidence="1" id="KW-0723">Serine/threonine-protein kinase</keyword>
<dbReference type="GO" id="GO:0005737">
    <property type="term" value="C:cytoplasm"/>
    <property type="evidence" value="ECO:0007669"/>
    <property type="project" value="TreeGrafter"/>
</dbReference>
<sequence length="743" mass="76521">MSSQQTILVGASAASAPQLPGGYVLRQLLAKTHFSSVWLASVPWRAPLPTRDAQAADSRQGQRSLAFAQCIGQPDRNGAGDDWGEDLGEVVVVKAMDASQPTHAAVAANEAAALRHLAASASAVASATAAAPVAVAQDEISCGVCRRSSKISSSDKGNTTRVLSGTRATAVAAAAAAAAGVVDGPPFVRLLGTFTTDMLPAAAAAAAAAAERCSAEGGGGGGGARLPRVQPLLPPPDAAEAAAASSAAYAGSLRQGPLIRHWRAAQLVHCDIKPDNFALRLIPTTSPPACRARDLLLAAAASPSPDLGHDDPGKDPNLHSHQHQHQHQHSHQHSHQHQQEYGHQQESGSCRWRLQLPTPAGGGCWALLDLGSACSLKPGGQRVADGPAGHVRPCGNLCGGGGGGDSSSSTDAGGADATAAAWYDTPSYAAPELTLGLPPSAASDMWSLGCTVYELATGSKLLPLSPQLLRPQQETWGDGSGGGGSSEPSAWPDAAEVHLALVVQLLGRPPRRLLQRAPRAGWYFDAARRQLLLEDEFEMPASCSLAQRLQLTSKMGSSSLPQKQEMQGQGWGQSGGGWEAITDVAADTFANVSGGGRSGKLKSAEGMCGGGGDDGGGGGTGGFAAEGQRRLVGWAATRTAPHAAKSCEGAAFAVGRYGTWRAMKGVRAIRNDECACSCTCICTCQAECRFGGGGGDGDGGGDEWDETEWAGLHSFLTPLLQWDPEERPPAHVAAQHPWLERRR</sequence>
<evidence type="ECO:0000313" key="8">
    <source>
        <dbReference type="EMBL" id="EFJ46009.1"/>
    </source>
</evidence>
<evidence type="ECO:0000256" key="1">
    <source>
        <dbReference type="ARBA" id="ARBA00022527"/>
    </source>
</evidence>
<gene>
    <name evidence="8" type="ORF">VOLCADRAFT_93806</name>
</gene>
<proteinExistence type="predicted"/>
<keyword evidence="2" id="KW-0808">Transferase</keyword>
<dbReference type="PROSITE" id="PS50011">
    <property type="entry name" value="PROTEIN_KINASE_DOM"/>
    <property type="match status" value="1"/>
</dbReference>
<dbReference type="eggNOG" id="KOG1290">
    <property type="taxonomic scope" value="Eukaryota"/>
</dbReference>
<reference evidence="8 9" key="1">
    <citation type="journal article" date="2010" name="Science">
        <title>Genomic analysis of organismal complexity in the multicellular green alga Volvox carteri.</title>
        <authorList>
            <person name="Prochnik S.E."/>
            <person name="Umen J."/>
            <person name="Nedelcu A.M."/>
            <person name="Hallmann A."/>
            <person name="Miller S.M."/>
            <person name="Nishii I."/>
            <person name="Ferris P."/>
            <person name="Kuo A."/>
            <person name="Mitros T."/>
            <person name="Fritz-Laylin L.K."/>
            <person name="Hellsten U."/>
            <person name="Chapman J."/>
            <person name="Simakov O."/>
            <person name="Rensing S.A."/>
            <person name="Terry A."/>
            <person name="Pangilinan J."/>
            <person name="Kapitonov V."/>
            <person name="Jurka J."/>
            <person name="Salamov A."/>
            <person name="Shapiro H."/>
            <person name="Schmutz J."/>
            <person name="Grimwood J."/>
            <person name="Lindquist E."/>
            <person name="Lucas S."/>
            <person name="Grigoriev I.V."/>
            <person name="Schmitt R."/>
            <person name="Kirk D."/>
            <person name="Rokhsar D.S."/>
        </authorList>
    </citation>
    <scope>NUCLEOTIDE SEQUENCE [LARGE SCALE GENOMIC DNA]</scope>
    <source>
        <strain evidence="9">f. Nagariensis / Eve</strain>
    </source>
</reference>
<dbReference type="Gene3D" id="1.10.510.10">
    <property type="entry name" value="Transferase(Phosphotransferase) domain 1"/>
    <property type="match status" value="1"/>
</dbReference>
<evidence type="ECO:0000256" key="3">
    <source>
        <dbReference type="ARBA" id="ARBA00022741"/>
    </source>
</evidence>
<feature type="compositionally biased region" description="Basic and acidic residues" evidence="6">
    <location>
        <begin position="307"/>
        <end position="318"/>
    </location>
</feature>
<dbReference type="InterPro" id="IPR011009">
    <property type="entry name" value="Kinase-like_dom_sf"/>
</dbReference>
<evidence type="ECO:0000256" key="4">
    <source>
        <dbReference type="ARBA" id="ARBA00022777"/>
    </source>
</evidence>
<dbReference type="OrthoDB" id="552053at2759"/>
<dbReference type="PANTHER" id="PTHR24058:SF17">
    <property type="entry name" value="HOMEODOMAIN INTERACTING PROTEIN KINASE, ISOFORM D"/>
    <property type="match status" value="1"/>
</dbReference>
<dbReference type="Proteomes" id="UP000001058">
    <property type="component" value="Unassembled WGS sequence"/>
</dbReference>
<dbReference type="PANTHER" id="PTHR24058">
    <property type="entry name" value="DUAL SPECIFICITY PROTEIN KINASE"/>
    <property type="match status" value="1"/>
</dbReference>
<feature type="domain" description="Protein kinase" evidence="7">
    <location>
        <begin position="23"/>
        <end position="739"/>
    </location>
</feature>
<feature type="region of interest" description="Disordered" evidence="6">
    <location>
        <begin position="302"/>
        <end position="346"/>
    </location>
</feature>
<keyword evidence="3" id="KW-0547">Nucleotide-binding</keyword>
<dbReference type="RefSeq" id="XP_002953087.1">
    <property type="nucleotide sequence ID" value="XM_002953041.1"/>
</dbReference>
<dbReference type="GeneID" id="9627805"/>
<dbReference type="STRING" id="3068.D8U340"/>
<dbReference type="AlphaFoldDB" id="D8U340"/>
<keyword evidence="4" id="KW-0418">Kinase</keyword>
<dbReference type="GO" id="GO:0004713">
    <property type="term" value="F:protein tyrosine kinase activity"/>
    <property type="evidence" value="ECO:0007669"/>
    <property type="project" value="TreeGrafter"/>
</dbReference>
<feature type="region of interest" description="Disordered" evidence="6">
    <location>
        <begin position="471"/>
        <end position="491"/>
    </location>
</feature>
<protein>
    <recommendedName>
        <fullName evidence="7">Protein kinase domain-containing protein</fullName>
    </recommendedName>
</protein>
<evidence type="ECO:0000256" key="2">
    <source>
        <dbReference type="ARBA" id="ARBA00022679"/>
    </source>
</evidence>
<dbReference type="SUPFAM" id="SSF56112">
    <property type="entry name" value="Protein kinase-like (PK-like)"/>
    <property type="match status" value="1"/>
</dbReference>
<dbReference type="EMBL" id="GL378354">
    <property type="protein sequence ID" value="EFJ46009.1"/>
    <property type="molecule type" value="Genomic_DNA"/>
</dbReference>